<dbReference type="EMBL" id="KV878215">
    <property type="protein sequence ID" value="OJJ31942.1"/>
    <property type="molecule type" value="Genomic_DNA"/>
</dbReference>
<dbReference type="RefSeq" id="XP_040685619.1">
    <property type="nucleotide sequence ID" value="XM_040828737.1"/>
</dbReference>
<dbReference type="AlphaFoldDB" id="A0A1L9RAJ2"/>
<dbReference type="Proteomes" id="UP000184383">
    <property type="component" value="Unassembled WGS sequence"/>
</dbReference>
<dbReference type="InterPro" id="IPR040079">
    <property type="entry name" value="Glutathione_S-Trfase"/>
</dbReference>
<name>A0A1L9RAJ2_ASPWE</name>
<dbReference type="VEuPathDB" id="FungiDB:ASPWEDRAFT_117442"/>
<dbReference type="Pfam" id="PF02798">
    <property type="entry name" value="GST_N"/>
    <property type="match status" value="1"/>
</dbReference>
<dbReference type="InterPro" id="IPR036282">
    <property type="entry name" value="Glutathione-S-Trfase_C_sf"/>
</dbReference>
<dbReference type="STRING" id="1073089.A0A1L9RAJ2"/>
<protein>
    <recommendedName>
        <fullName evidence="1">GST N-terminal domain-containing protein</fullName>
    </recommendedName>
</protein>
<dbReference type="GeneID" id="63744585"/>
<dbReference type="PROSITE" id="PS50404">
    <property type="entry name" value="GST_NTER"/>
    <property type="match status" value="1"/>
</dbReference>
<keyword evidence="3" id="KW-1185">Reference proteome</keyword>
<feature type="domain" description="GST N-terminal" evidence="1">
    <location>
        <begin position="5"/>
        <end position="89"/>
    </location>
</feature>
<dbReference type="CDD" id="cd03039">
    <property type="entry name" value="GST_N_Sigma_like"/>
    <property type="match status" value="1"/>
</dbReference>
<dbReference type="InterPro" id="IPR004045">
    <property type="entry name" value="Glutathione_S-Trfase_N"/>
</dbReference>
<dbReference type="GO" id="GO:0004364">
    <property type="term" value="F:glutathione transferase activity"/>
    <property type="evidence" value="ECO:0007669"/>
    <property type="project" value="TreeGrafter"/>
</dbReference>
<dbReference type="OrthoDB" id="414243at2759"/>
<dbReference type="Gene3D" id="1.20.1050.10">
    <property type="match status" value="1"/>
</dbReference>
<proteinExistence type="predicted"/>
<dbReference type="SFLD" id="SFLDS00019">
    <property type="entry name" value="Glutathione_Transferase_(cytos"/>
    <property type="match status" value="1"/>
</dbReference>
<evidence type="ECO:0000313" key="3">
    <source>
        <dbReference type="Proteomes" id="UP000184383"/>
    </source>
</evidence>
<evidence type="ECO:0000259" key="1">
    <source>
        <dbReference type="PROSITE" id="PS50404"/>
    </source>
</evidence>
<sequence length="203" mass="23260">MSAKPVLHYLDIKNLGRGEVVRLFLHDAGIDFEDKRYPLDDSWAKNKADLKEKGLTVTGLVPSLEYKGVVLTQHIPILRYLSRELGQYDGETNYDKWLVDAVSDIYIDWRDNWVRNFFNPFPEYKTETAPAFYKNIDHYYSKDKSGPYLLGNTVSYADFAVFQAIDNDITTGGIAQDALPESLVVLKKAIEGRPNVVEYLKTR</sequence>
<dbReference type="Pfam" id="PF14497">
    <property type="entry name" value="GST_C_3"/>
    <property type="match status" value="1"/>
</dbReference>
<accession>A0A1L9RAJ2</accession>
<gene>
    <name evidence="2" type="ORF">ASPWEDRAFT_117442</name>
</gene>
<dbReference type="Gene3D" id="3.40.30.10">
    <property type="entry name" value="Glutaredoxin"/>
    <property type="match status" value="1"/>
</dbReference>
<reference evidence="3" key="1">
    <citation type="journal article" date="2017" name="Genome Biol.">
        <title>Comparative genomics reveals high biological diversity and specific adaptations in the industrially and medically important fungal genus Aspergillus.</title>
        <authorList>
            <person name="de Vries R.P."/>
            <person name="Riley R."/>
            <person name="Wiebenga A."/>
            <person name="Aguilar-Osorio G."/>
            <person name="Amillis S."/>
            <person name="Uchima C.A."/>
            <person name="Anderluh G."/>
            <person name="Asadollahi M."/>
            <person name="Askin M."/>
            <person name="Barry K."/>
            <person name="Battaglia E."/>
            <person name="Bayram O."/>
            <person name="Benocci T."/>
            <person name="Braus-Stromeyer S.A."/>
            <person name="Caldana C."/>
            <person name="Canovas D."/>
            <person name="Cerqueira G.C."/>
            <person name="Chen F."/>
            <person name="Chen W."/>
            <person name="Choi C."/>
            <person name="Clum A."/>
            <person name="Dos Santos R.A."/>
            <person name="Damasio A.R."/>
            <person name="Diallinas G."/>
            <person name="Emri T."/>
            <person name="Fekete E."/>
            <person name="Flipphi M."/>
            <person name="Freyberg S."/>
            <person name="Gallo A."/>
            <person name="Gournas C."/>
            <person name="Habgood R."/>
            <person name="Hainaut M."/>
            <person name="Harispe M.L."/>
            <person name="Henrissat B."/>
            <person name="Hilden K.S."/>
            <person name="Hope R."/>
            <person name="Hossain A."/>
            <person name="Karabika E."/>
            <person name="Karaffa L."/>
            <person name="Karanyi Z."/>
            <person name="Krasevec N."/>
            <person name="Kuo A."/>
            <person name="Kusch H."/>
            <person name="LaButti K."/>
            <person name="Lagendijk E.L."/>
            <person name="Lapidus A."/>
            <person name="Levasseur A."/>
            <person name="Lindquist E."/>
            <person name="Lipzen A."/>
            <person name="Logrieco A.F."/>
            <person name="MacCabe A."/>
            <person name="Maekelae M.R."/>
            <person name="Malavazi I."/>
            <person name="Melin P."/>
            <person name="Meyer V."/>
            <person name="Mielnichuk N."/>
            <person name="Miskei M."/>
            <person name="Molnar A.P."/>
            <person name="Mule G."/>
            <person name="Ngan C.Y."/>
            <person name="Orejas M."/>
            <person name="Orosz E."/>
            <person name="Ouedraogo J.P."/>
            <person name="Overkamp K.M."/>
            <person name="Park H.-S."/>
            <person name="Perrone G."/>
            <person name="Piumi F."/>
            <person name="Punt P.J."/>
            <person name="Ram A.F."/>
            <person name="Ramon A."/>
            <person name="Rauscher S."/>
            <person name="Record E."/>
            <person name="Riano-Pachon D.M."/>
            <person name="Robert V."/>
            <person name="Roehrig J."/>
            <person name="Ruller R."/>
            <person name="Salamov A."/>
            <person name="Salih N.S."/>
            <person name="Samson R.A."/>
            <person name="Sandor E."/>
            <person name="Sanguinetti M."/>
            <person name="Schuetze T."/>
            <person name="Sepcic K."/>
            <person name="Shelest E."/>
            <person name="Sherlock G."/>
            <person name="Sophianopoulou V."/>
            <person name="Squina F.M."/>
            <person name="Sun H."/>
            <person name="Susca A."/>
            <person name="Todd R.B."/>
            <person name="Tsang A."/>
            <person name="Unkles S.E."/>
            <person name="van de Wiele N."/>
            <person name="van Rossen-Uffink D."/>
            <person name="Oliveira J.V."/>
            <person name="Vesth T.C."/>
            <person name="Visser J."/>
            <person name="Yu J.-H."/>
            <person name="Zhou M."/>
            <person name="Andersen M.R."/>
            <person name="Archer D.B."/>
            <person name="Baker S.E."/>
            <person name="Benoit I."/>
            <person name="Brakhage A.A."/>
            <person name="Braus G.H."/>
            <person name="Fischer R."/>
            <person name="Frisvad J.C."/>
            <person name="Goldman G.H."/>
            <person name="Houbraken J."/>
            <person name="Oakley B."/>
            <person name="Pocsi I."/>
            <person name="Scazzocchio C."/>
            <person name="Seiboth B."/>
            <person name="vanKuyk P.A."/>
            <person name="Wortman J."/>
            <person name="Dyer P.S."/>
            <person name="Grigoriev I.V."/>
        </authorList>
    </citation>
    <scope>NUCLEOTIDE SEQUENCE [LARGE SCALE GENOMIC DNA]</scope>
    <source>
        <strain evidence="3">DTO 134E9</strain>
    </source>
</reference>
<evidence type="ECO:0000313" key="2">
    <source>
        <dbReference type="EMBL" id="OJJ31942.1"/>
    </source>
</evidence>
<dbReference type="InterPro" id="IPR036249">
    <property type="entry name" value="Thioredoxin-like_sf"/>
</dbReference>
<dbReference type="SUPFAM" id="SSF47616">
    <property type="entry name" value="GST C-terminal domain-like"/>
    <property type="match status" value="1"/>
</dbReference>
<dbReference type="PANTHER" id="PTHR11571">
    <property type="entry name" value="GLUTATHIONE S-TRANSFERASE"/>
    <property type="match status" value="1"/>
</dbReference>
<organism evidence="2 3">
    <name type="scientific">Aspergillus wentii DTO 134E9</name>
    <dbReference type="NCBI Taxonomy" id="1073089"/>
    <lineage>
        <taxon>Eukaryota</taxon>
        <taxon>Fungi</taxon>
        <taxon>Dikarya</taxon>
        <taxon>Ascomycota</taxon>
        <taxon>Pezizomycotina</taxon>
        <taxon>Eurotiomycetes</taxon>
        <taxon>Eurotiomycetidae</taxon>
        <taxon>Eurotiales</taxon>
        <taxon>Aspergillaceae</taxon>
        <taxon>Aspergillus</taxon>
        <taxon>Aspergillus subgen. Cremei</taxon>
    </lineage>
</organism>
<dbReference type="PANTHER" id="PTHR11571:SF150">
    <property type="entry name" value="GLUTATHIONE S-TRANSFERASE"/>
    <property type="match status" value="1"/>
</dbReference>
<dbReference type="InterPro" id="IPR004046">
    <property type="entry name" value="GST_C"/>
</dbReference>
<dbReference type="SUPFAM" id="SSF52833">
    <property type="entry name" value="Thioredoxin-like"/>
    <property type="match status" value="1"/>
</dbReference>
<dbReference type="GO" id="GO:0006749">
    <property type="term" value="P:glutathione metabolic process"/>
    <property type="evidence" value="ECO:0007669"/>
    <property type="project" value="TreeGrafter"/>
</dbReference>
<dbReference type="InterPro" id="IPR050213">
    <property type="entry name" value="GST_superfamily"/>
</dbReference>